<gene>
    <name evidence="1" type="ORF">ACOF00016_LOCUS11639</name>
</gene>
<dbReference type="InterPro" id="IPR015424">
    <property type="entry name" value="PyrdxlP-dep_Trfase"/>
</dbReference>
<evidence type="ECO:0000313" key="1">
    <source>
        <dbReference type="EMBL" id="CAE0414396.1"/>
    </source>
</evidence>
<protein>
    <recommendedName>
        <fullName evidence="2">Aminotransferase class I/classII domain-containing protein</fullName>
    </recommendedName>
</protein>
<organism evidence="1">
    <name type="scientific">Amphora coffeiformis</name>
    <dbReference type="NCBI Taxonomy" id="265554"/>
    <lineage>
        <taxon>Eukaryota</taxon>
        <taxon>Sar</taxon>
        <taxon>Stramenopiles</taxon>
        <taxon>Ochrophyta</taxon>
        <taxon>Bacillariophyta</taxon>
        <taxon>Bacillariophyceae</taxon>
        <taxon>Bacillariophycidae</taxon>
        <taxon>Thalassiophysales</taxon>
        <taxon>Catenulaceae</taxon>
        <taxon>Amphora</taxon>
    </lineage>
</organism>
<evidence type="ECO:0008006" key="2">
    <source>
        <dbReference type="Google" id="ProtNLM"/>
    </source>
</evidence>
<reference evidence="1" key="1">
    <citation type="submission" date="2021-01" db="EMBL/GenBank/DDBJ databases">
        <authorList>
            <person name="Corre E."/>
            <person name="Pelletier E."/>
            <person name="Niang G."/>
            <person name="Scheremetjew M."/>
            <person name="Finn R."/>
            <person name="Kale V."/>
            <person name="Holt S."/>
            <person name="Cochrane G."/>
            <person name="Meng A."/>
            <person name="Brown T."/>
            <person name="Cohen L."/>
        </authorList>
    </citation>
    <scope>NUCLEOTIDE SEQUENCE</scope>
    <source>
        <strain evidence="1">CCMP127</strain>
    </source>
</reference>
<name>A0A7S3PA58_9STRA</name>
<dbReference type="SUPFAM" id="SSF53383">
    <property type="entry name" value="PLP-dependent transferases"/>
    <property type="match status" value="1"/>
</dbReference>
<sequence>MVQAYPARGVSIVAMSKPWGACGITIGWIACKNLSMMDKLWNCHYFGTACMSRASELQARMVLRVSDAILQDRLVTIRHNKALLQKVIEQDYPDLLEWQRPTAGAICFCKFKGPLTSLELGNILAARGISIKPAYCFMDDQHQSGDDDDNDDLASYFRIGYGERCIPQALDAFVSVLEEYKDEWRVTMGQNRKEV</sequence>
<dbReference type="PANTHER" id="PTHR43510">
    <property type="entry name" value="AMINOTRANSFERASE FUNCTION, HYPOTHETICAL (EUROFUNG)"/>
    <property type="match status" value="1"/>
</dbReference>
<dbReference type="AlphaFoldDB" id="A0A7S3PA58"/>
<dbReference type="InterPro" id="IPR015421">
    <property type="entry name" value="PyrdxlP-dep_Trfase_major"/>
</dbReference>
<dbReference type="InterPro" id="IPR015422">
    <property type="entry name" value="PyrdxlP-dep_Trfase_small"/>
</dbReference>
<dbReference type="PANTHER" id="PTHR43510:SF1">
    <property type="entry name" value="AMINOTRANSFERASE FUNCTION, HYPOTHETICAL (EUROFUNG)"/>
    <property type="match status" value="1"/>
</dbReference>
<dbReference type="EMBL" id="HBIM01014581">
    <property type="protein sequence ID" value="CAE0414396.1"/>
    <property type="molecule type" value="Transcribed_RNA"/>
</dbReference>
<accession>A0A7S3PA58</accession>
<dbReference type="Gene3D" id="3.90.1150.10">
    <property type="entry name" value="Aspartate Aminotransferase, domain 1"/>
    <property type="match status" value="1"/>
</dbReference>
<proteinExistence type="predicted"/>
<dbReference type="Gene3D" id="3.40.640.10">
    <property type="entry name" value="Type I PLP-dependent aspartate aminotransferase-like (Major domain)"/>
    <property type="match status" value="1"/>
</dbReference>